<reference evidence="7" key="1">
    <citation type="submission" date="2017-01" db="EMBL/GenBank/DDBJ databases">
        <authorList>
            <person name="Wang Y."/>
            <person name="White M."/>
            <person name="Kvist S."/>
            <person name="Moncalvo J.-M."/>
        </authorList>
    </citation>
    <scope>NUCLEOTIDE SEQUENCE [LARGE SCALE GENOMIC DNA]</scope>
    <source>
        <strain evidence="7">COL-18-3</strain>
    </source>
</reference>
<dbReference type="GO" id="GO:0005737">
    <property type="term" value="C:cytoplasm"/>
    <property type="evidence" value="ECO:0007669"/>
    <property type="project" value="TreeGrafter"/>
</dbReference>
<dbReference type="Gene3D" id="2.60.40.10">
    <property type="entry name" value="Immunoglobulins"/>
    <property type="match status" value="1"/>
</dbReference>
<dbReference type="SMART" id="SM00642">
    <property type="entry name" value="Aamy"/>
    <property type="match status" value="1"/>
</dbReference>
<dbReference type="InterPro" id="IPR006047">
    <property type="entry name" value="GH13_cat_dom"/>
</dbReference>
<name>A0A1R1PWJ7_ZANCU</name>
<dbReference type="AlphaFoldDB" id="A0A1R1PWJ7"/>
<feature type="domain" description="Glycosyl hydrolase family 13 catalytic" evidence="5">
    <location>
        <begin position="221"/>
        <end position="542"/>
    </location>
</feature>
<dbReference type="InterPro" id="IPR017853">
    <property type="entry name" value="GH"/>
</dbReference>
<dbReference type="FunFam" id="2.60.40.10:FF:000250">
    <property type="entry name" value="1,4-alpha-glucan-branching enzyme, chloroplastic/amyloplastic"/>
    <property type="match status" value="1"/>
</dbReference>
<dbReference type="EMBL" id="LSSK01000096">
    <property type="protein sequence ID" value="OMH85299.1"/>
    <property type="molecule type" value="Genomic_DNA"/>
</dbReference>
<dbReference type="CDD" id="cd02854">
    <property type="entry name" value="E_set_GBE_euk_N"/>
    <property type="match status" value="1"/>
</dbReference>
<dbReference type="InterPro" id="IPR014756">
    <property type="entry name" value="Ig_E-set"/>
</dbReference>
<comment type="pathway">
    <text evidence="1">Glycan biosynthesis; glycogen biosynthesis.</text>
</comment>
<dbReference type="OrthoDB" id="196493at2759"/>
<proteinExistence type="predicted"/>
<dbReference type="GO" id="GO:0004553">
    <property type="term" value="F:hydrolase activity, hydrolyzing O-glycosyl compounds"/>
    <property type="evidence" value="ECO:0007669"/>
    <property type="project" value="InterPro"/>
</dbReference>
<dbReference type="GO" id="GO:0005978">
    <property type="term" value="P:glycogen biosynthetic process"/>
    <property type="evidence" value="ECO:0007669"/>
    <property type="project" value="UniProtKB-UniPathway"/>
</dbReference>
<dbReference type="Pfam" id="PF00128">
    <property type="entry name" value="Alpha-amylase"/>
    <property type="match status" value="1"/>
</dbReference>
<dbReference type="SUPFAM" id="SSF51445">
    <property type="entry name" value="(Trans)glycosidases"/>
    <property type="match status" value="1"/>
</dbReference>
<dbReference type="GO" id="GO:0003844">
    <property type="term" value="F:1,4-alpha-glucan branching enzyme activity"/>
    <property type="evidence" value="ECO:0007669"/>
    <property type="project" value="TreeGrafter"/>
</dbReference>
<dbReference type="InterPro" id="IPR004193">
    <property type="entry name" value="Glyco_hydro_13_N"/>
</dbReference>
<dbReference type="PANTHER" id="PTHR43651">
    <property type="entry name" value="1,4-ALPHA-GLUCAN-BRANCHING ENZYME"/>
    <property type="match status" value="1"/>
</dbReference>
<dbReference type="Gene3D" id="3.20.20.80">
    <property type="entry name" value="Glycosidases"/>
    <property type="match status" value="1"/>
</dbReference>
<dbReference type="InterPro" id="IPR013783">
    <property type="entry name" value="Ig-like_fold"/>
</dbReference>
<evidence type="ECO:0000256" key="1">
    <source>
        <dbReference type="ARBA" id="ARBA00004964"/>
    </source>
</evidence>
<protein>
    <recommendedName>
        <fullName evidence="2">1,4-alpha-glucan-branching enzyme</fullName>
    </recommendedName>
    <alternativeName>
        <fullName evidence="3">Glycogen-branching enzyme</fullName>
    </alternativeName>
</protein>
<dbReference type="SUPFAM" id="SSF81296">
    <property type="entry name" value="E set domains"/>
    <property type="match status" value="1"/>
</dbReference>
<dbReference type="Pfam" id="PF02922">
    <property type="entry name" value="CBM_48"/>
    <property type="match status" value="1"/>
</dbReference>
<dbReference type="Proteomes" id="UP000188320">
    <property type="component" value="Unassembled WGS sequence"/>
</dbReference>
<gene>
    <name evidence="6" type="ORF">AX774_g1177</name>
</gene>
<evidence type="ECO:0000259" key="5">
    <source>
        <dbReference type="SMART" id="SM00642"/>
    </source>
</evidence>
<sequence>METKPSDGTQVLNDDPYLKPYEGYFKNRYARFNEWLGDIDRNENCTDGKGIESFSRGYEKFGFLIKEDKVVYREWAPNAIGASLVGEFNEWNVESHKMVVDEYGVWEVEIPHVTSKSKDGKEKKVPAIQHMSKVKVSFLIKKNQGGEGEEERIYRIPAWSKYVVQDLNVSPLYEGVFYNPSEEEKYTMKQARVKPEEDLRIYEAHVGISTPEPRVGTYKEFTRTAIPRIKELGYNTIQLMAIMEHAYYASFGYQVTAFFAASSRYGTLEDLKELVDEAHKQGISVLLDVVHSHASDNIEDGLNKFDGSDDCYFHAGFKGRHELWGSRLFDYGKYEVIRFDGVTSMMYQHHGIGVGFSGNYDEYFANGATDEDAVVYLMLANHMAHTVYPGCVTIAEDVSGMPALCRPTWEGGVGFDYRLGMSIPDMWIKYLKEKSDEEWNIGHIAFQLTNRRHLERTITYCESHDQALFKYPLSYICFNASNIDVSGETVSGCGVITRTTLQFTGSNPAAITRSTISFVVNIPDNNPCSSSITIAAVVLFARIKCAVSYTVVLGVTNTGSMSPRIDSTSGHVILSRNCSTKFTSCVDCTLHSFSTPSNASYNARCLNPLSTIVFNASIADASTVTQNGSRVAISRTIVLCRFLLSATARNAISFAVNIPANRSSSSITNTESARFAVINCAASTTDIVSRTVNATCGFSAATVPALIFFFRPPLLSSTPKSDSPAYPILPASPIPLTMLFTVPETSVPPTIDPVCPYNTLPLLPPS</sequence>
<evidence type="ECO:0000256" key="2">
    <source>
        <dbReference type="ARBA" id="ARBA00020932"/>
    </source>
</evidence>
<evidence type="ECO:0000256" key="4">
    <source>
        <dbReference type="ARBA" id="ARBA00049618"/>
    </source>
</evidence>
<comment type="function">
    <text evidence="4">Glycogen-branching enzyme participates in the glycogen biosynthetic process along with glycogenin and glycogen synthase. Generates alpha-1,6-glucosidic branches from alpha-1,4-linked glucose chains, to increase solubility of the glycogen polymer.</text>
</comment>
<evidence type="ECO:0000313" key="6">
    <source>
        <dbReference type="EMBL" id="OMH85299.1"/>
    </source>
</evidence>
<evidence type="ECO:0000256" key="3">
    <source>
        <dbReference type="ARBA" id="ARBA00031979"/>
    </source>
</evidence>
<comment type="caution">
    <text evidence="6">The sequence shown here is derived from an EMBL/GenBank/DDBJ whole genome shotgun (WGS) entry which is preliminary data.</text>
</comment>
<dbReference type="UniPathway" id="UPA00164"/>
<evidence type="ECO:0000313" key="7">
    <source>
        <dbReference type="Proteomes" id="UP000188320"/>
    </source>
</evidence>
<organism evidence="6 7">
    <name type="scientific">Zancudomyces culisetae</name>
    <name type="common">Gut fungus</name>
    <name type="synonym">Smittium culisetae</name>
    <dbReference type="NCBI Taxonomy" id="1213189"/>
    <lineage>
        <taxon>Eukaryota</taxon>
        <taxon>Fungi</taxon>
        <taxon>Fungi incertae sedis</taxon>
        <taxon>Zoopagomycota</taxon>
        <taxon>Kickxellomycotina</taxon>
        <taxon>Harpellomycetes</taxon>
        <taxon>Harpellales</taxon>
        <taxon>Legeriomycetaceae</taxon>
        <taxon>Zancudomyces</taxon>
    </lineage>
</organism>
<keyword evidence="7" id="KW-1185">Reference proteome</keyword>
<dbReference type="PANTHER" id="PTHR43651:SF3">
    <property type="entry name" value="1,4-ALPHA-GLUCAN-BRANCHING ENZYME"/>
    <property type="match status" value="1"/>
</dbReference>
<accession>A0A1R1PWJ7</accession>